<organism evidence="11 12">
    <name type="scientific">Gordonia rubripertincta</name>
    <name type="common">Rhodococcus corallinus</name>
    <dbReference type="NCBI Taxonomy" id="36822"/>
    <lineage>
        <taxon>Bacteria</taxon>
        <taxon>Bacillati</taxon>
        <taxon>Actinomycetota</taxon>
        <taxon>Actinomycetes</taxon>
        <taxon>Mycobacteriales</taxon>
        <taxon>Gordoniaceae</taxon>
        <taxon>Gordonia</taxon>
    </lineage>
</organism>
<feature type="transmembrane region" description="Helical" evidence="9">
    <location>
        <begin position="268"/>
        <end position="286"/>
    </location>
</feature>
<evidence type="ECO:0000256" key="3">
    <source>
        <dbReference type="ARBA" id="ARBA00022448"/>
    </source>
</evidence>
<keyword evidence="6 9" id="KW-1133">Transmembrane helix</keyword>
<evidence type="ECO:0000256" key="6">
    <source>
        <dbReference type="ARBA" id="ARBA00022989"/>
    </source>
</evidence>
<evidence type="ECO:0000256" key="5">
    <source>
        <dbReference type="ARBA" id="ARBA00022692"/>
    </source>
</evidence>
<dbReference type="PANTHER" id="PTHR43562:SF1">
    <property type="entry name" value="NA(+)_H(+) ANTIPORTER YJBQ-RELATED"/>
    <property type="match status" value="1"/>
</dbReference>
<sequence>MSVDVAQSLFWIVLAAAFAPILASTVPKRLVPEVVVLLVAGIVIGPFGFGIAEFSPGIDMLQELGLGLLFLLAGYELDQRELVGSGGRRAFITWICCLAIAFGATFGLAQVMTIRAEVATAIALTSTAIGTLLPILAERGLIETRLGKTILNHGAVGELCPVLAMAILLGVRDPAGSLLVLVVFGLAAVVVAMLPGRIGKPDSRLAGTIRRGADTTSQTQVRLTVLLLVGLVTLAATFQIDIIIGAFAAGFILRRTLPRGHEGLETKLAGLAFGLLIPVFFVTSGMNIDVESVLNRPLLLVLAIVMLLLVRGLPVFISTRFEKVDGARAFTVRQRTQIALYSTTGLPLIVAVTTVAVDAGPMTPSNASILVAAGAITVLILPLTATLLGRGEVEEPLPAER</sequence>
<feature type="transmembrane region" description="Helical" evidence="9">
    <location>
        <begin position="369"/>
        <end position="388"/>
    </location>
</feature>
<feature type="transmembrane region" description="Helical" evidence="9">
    <location>
        <begin position="90"/>
        <end position="112"/>
    </location>
</feature>
<gene>
    <name evidence="11" type="ORF">O4213_21165</name>
</gene>
<comment type="similarity">
    <text evidence="2">Belongs to the monovalent cation:proton antiporter 2 (CPA2) transporter (TC 2.A.37) family.</text>
</comment>
<evidence type="ECO:0000256" key="4">
    <source>
        <dbReference type="ARBA" id="ARBA00022449"/>
    </source>
</evidence>
<keyword evidence="8 9" id="KW-0472">Membrane</keyword>
<keyword evidence="4" id="KW-0050">Antiport</keyword>
<feature type="transmembrane region" description="Helical" evidence="9">
    <location>
        <begin position="225"/>
        <end position="253"/>
    </location>
</feature>
<feature type="transmembrane region" description="Helical" evidence="9">
    <location>
        <begin position="175"/>
        <end position="194"/>
    </location>
</feature>
<keyword evidence="12" id="KW-1185">Reference proteome</keyword>
<dbReference type="EMBL" id="JAPWIE010000006">
    <property type="protein sequence ID" value="MCZ4552513.1"/>
    <property type="molecule type" value="Genomic_DNA"/>
</dbReference>
<evidence type="ECO:0000256" key="2">
    <source>
        <dbReference type="ARBA" id="ARBA00005551"/>
    </source>
</evidence>
<proteinExistence type="inferred from homology"/>
<feature type="transmembrane region" description="Helical" evidence="9">
    <location>
        <begin position="298"/>
        <end position="318"/>
    </location>
</feature>
<evidence type="ECO:0000259" key="10">
    <source>
        <dbReference type="Pfam" id="PF00999"/>
    </source>
</evidence>
<evidence type="ECO:0000256" key="7">
    <source>
        <dbReference type="ARBA" id="ARBA00023065"/>
    </source>
</evidence>
<feature type="transmembrane region" description="Helical" evidence="9">
    <location>
        <begin position="338"/>
        <end position="357"/>
    </location>
</feature>
<keyword evidence="5 9" id="KW-0812">Transmembrane</keyword>
<comment type="subcellular location">
    <subcellularLocation>
        <location evidence="1">Membrane</location>
        <topology evidence="1">Multi-pass membrane protein</topology>
    </subcellularLocation>
</comment>
<keyword evidence="3" id="KW-0813">Transport</keyword>
<feature type="domain" description="Cation/H+ exchanger transmembrane" evidence="10">
    <location>
        <begin position="14"/>
        <end position="386"/>
    </location>
</feature>
<dbReference type="Gene3D" id="1.20.1530.20">
    <property type="match status" value="1"/>
</dbReference>
<dbReference type="InterPro" id="IPR006153">
    <property type="entry name" value="Cation/H_exchanger_TM"/>
</dbReference>
<feature type="transmembrane region" description="Helical" evidence="9">
    <location>
        <begin position="6"/>
        <end position="23"/>
    </location>
</feature>
<feature type="transmembrane region" description="Helical" evidence="9">
    <location>
        <begin position="35"/>
        <end position="54"/>
    </location>
</feature>
<feature type="transmembrane region" description="Helical" evidence="9">
    <location>
        <begin position="118"/>
        <end position="137"/>
    </location>
</feature>
<dbReference type="InterPro" id="IPR038770">
    <property type="entry name" value="Na+/solute_symporter_sf"/>
</dbReference>
<name>A0ABT4MZS1_GORRU</name>
<evidence type="ECO:0000313" key="11">
    <source>
        <dbReference type="EMBL" id="MCZ4552513.1"/>
    </source>
</evidence>
<evidence type="ECO:0000256" key="8">
    <source>
        <dbReference type="ARBA" id="ARBA00023136"/>
    </source>
</evidence>
<protein>
    <submittedName>
        <fullName evidence="11">Cation:proton antiporter</fullName>
    </submittedName>
</protein>
<comment type="caution">
    <text evidence="11">The sequence shown here is derived from an EMBL/GenBank/DDBJ whole genome shotgun (WGS) entry which is preliminary data.</text>
</comment>
<reference evidence="11" key="1">
    <citation type="submission" date="2022-12" db="EMBL/GenBank/DDBJ databases">
        <authorList>
            <person name="Krivoruchko A.V."/>
            <person name="Elkin A."/>
        </authorList>
    </citation>
    <scope>NUCLEOTIDE SEQUENCE</scope>
    <source>
        <strain evidence="11">IEGM 1388</strain>
    </source>
</reference>
<evidence type="ECO:0000256" key="1">
    <source>
        <dbReference type="ARBA" id="ARBA00004141"/>
    </source>
</evidence>
<feature type="transmembrane region" description="Helical" evidence="9">
    <location>
        <begin position="149"/>
        <end position="169"/>
    </location>
</feature>
<dbReference type="RefSeq" id="WP_084835552.1">
    <property type="nucleotide sequence ID" value="NZ_JAPWIE010000006.1"/>
</dbReference>
<dbReference type="PANTHER" id="PTHR43562">
    <property type="entry name" value="NAPA-TYPE SODIUM/HYDROGEN ANTIPORTER"/>
    <property type="match status" value="1"/>
</dbReference>
<accession>A0ABT4MZS1</accession>
<dbReference type="Pfam" id="PF00999">
    <property type="entry name" value="Na_H_Exchanger"/>
    <property type="match status" value="1"/>
</dbReference>
<evidence type="ECO:0000313" key="12">
    <source>
        <dbReference type="Proteomes" id="UP001067235"/>
    </source>
</evidence>
<keyword evidence="7" id="KW-0406">Ion transport</keyword>
<dbReference type="Proteomes" id="UP001067235">
    <property type="component" value="Unassembled WGS sequence"/>
</dbReference>
<evidence type="ECO:0000256" key="9">
    <source>
        <dbReference type="SAM" id="Phobius"/>
    </source>
</evidence>